<sequence length="898" mass="100664">MNELTGTKCNNSLWTEQIQSFDQLVHEEEIKVEKTSGKKLGWIKGVLVPCLLSIWGVMLFLRMPWILGQAGILDSLVIIFISLFIVLITTFSLSAISTNGKVKGGGLYFIISRSIGPGFGASIGILLAFANTISAAMNTIGFATSLKSLLNSNKIHIIDGKVEFRIFGIVCIMIQSILCCIGMDREAEIQNALLVCIIIGIFNVIIGSFIGPTSLEARASGFTGLSMETFKKNWYSEYKPQKDVQQSFFTIFAVFFPSVTGIQAGANISGDLKDPSSSIPKGTLLSILITIISYIALIIVPGAVQLREASGDLNDYLNGTYLNCSIKNCTKGLYSDENLMQSISLWPISIYFGCFGATISTALTALISVPKLLQRMGQDEVYPLLKYLAKSYGSNQEPYRAHVLAMIISSSLLVIGELNEFGSLVATVYLSAYALLNLCAFHVAHFKPLGWRPSYKFFNKWLSLFGANICIIVMVFINMKMSVIIGCTICVLYKIAARKKYELNWGSSRQTQQIKNMIKNAYKTNTVQYHVKNYLLNVTVLSGNPQSRKKLVTLAHLITDNKNGLQMCVYAEKRSLTNEERKEHLDTGIQWLKNAGIDSLYIVLDNIELDVATDIAYTCGHGQLRSNIVLVGFKSDWLNCPIEDLQIFLNIFNVAKKNGIVTIMVRVSSIENQNFFIQDLKQSKKQEDEFPLKKKSNSKNQKHQKISDCFLKITDNDFSFINKKKEMHGTVDVWWLYNDGGLALIIAHILKSSSSWKNCKFRIFGVTDKEECLLKEKNKLIQLLTMYRLHFDYLDIILSADTDLTTMTYFTTLLEHANHKGNEFNDYKLNQDHVVKTLFLRDLIELHSLKSDLIILSTPRTNEEVNISFMCWLETITRGLPPCIIINGNTGPVFTANA</sequence>
<evidence type="ECO:0000313" key="28">
    <source>
        <dbReference type="Proteomes" id="UP000325440"/>
    </source>
</evidence>
<evidence type="ECO:0000256" key="14">
    <source>
        <dbReference type="ARBA" id="ARBA00023157"/>
    </source>
</evidence>
<feature type="transmembrane region" description="Helical" evidence="24">
    <location>
        <begin position="248"/>
        <end position="270"/>
    </location>
</feature>
<dbReference type="Pfam" id="PF03522">
    <property type="entry name" value="SLC12"/>
    <property type="match status" value="1"/>
</dbReference>
<evidence type="ECO:0000259" key="25">
    <source>
        <dbReference type="Pfam" id="PF00324"/>
    </source>
</evidence>
<evidence type="ECO:0000256" key="11">
    <source>
        <dbReference type="ARBA" id="ARBA00023053"/>
    </source>
</evidence>
<dbReference type="OrthoDB" id="2020542at2759"/>
<evidence type="ECO:0000256" key="24">
    <source>
        <dbReference type="SAM" id="Phobius"/>
    </source>
</evidence>
<keyword evidence="3" id="KW-1003">Cell membrane</keyword>
<evidence type="ECO:0000259" key="26">
    <source>
        <dbReference type="Pfam" id="PF03522"/>
    </source>
</evidence>
<evidence type="ECO:0000256" key="3">
    <source>
        <dbReference type="ARBA" id="ARBA00022475"/>
    </source>
</evidence>
<dbReference type="FunFam" id="1.20.1740.10:FF:000018">
    <property type="entry name" value="solute carrier family 12 member 3 isoform X2"/>
    <property type="match status" value="1"/>
</dbReference>
<evidence type="ECO:0000313" key="27">
    <source>
        <dbReference type="EMBL" id="VVC37173.1"/>
    </source>
</evidence>
<keyword evidence="10 24" id="KW-1133">Transmembrane helix</keyword>
<keyword evidence="12" id="KW-0406">Ion transport</keyword>
<keyword evidence="17" id="KW-0868">Chloride</keyword>
<dbReference type="InterPro" id="IPR018491">
    <property type="entry name" value="SLC12_C"/>
</dbReference>
<dbReference type="GO" id="GO:0016324">
    <property type="term" value="C:apical plasma membrane"/>
    <property type="evidence" value="ECO:0007669"/>
    <property type="project" value="UniProtKB-SubCell"/>
</dbReference>
<feature type="transmembrane region" description="Helical" evidence="24">
    <location>
        <begin position="348"/>
        <end position="369"/>
    </location>
</feature>
<protein>
    <recommendedName>
        <fullName evidence="21">Solute carrier family 12 member 3</fullName>
    </recommendedName>
    <alternativeName>
        <fullName evidence="22">Na-Cl symporter</fullName>
    </alternativeName>
    <alternativeName>
        <fullName evidence="23">Thiazide-sensitive sodium-chloride cotransporter</fullName>
    </alternativeName>
</protein>
<name>A0A5E4N3P2_9HEMI</name>
<keyword evidence="7" id="KW-0067">ATP-binding</keyword>
<dbReference type="EMBL" id="CABPRJ010001442">
    <property type="protein sequence ID" value="VVC37173.1"/>
    <property type="molecule type" value="Genomic_DNA"/>
</dbReference>
<dbReference type="GO" id="GO:0008511">
    <property type="term" value="F:sodium:potassium:chloride symporter activity"/>
    <property type="evidence" value="ECO:0007669"/>
    <property type="project" value="TreeGrafter"/>
</dbReference>
<keyword evidence="14" id="KW-1015">Disulfide bond</keyword>
<feature type="domain" description="Amino acid permease/ SLC12A" evidence="25">
    <location>
        <begin position="45"/>
        <end position="536"/>
    </location>
</feature>
<dbReference type="GO" id="GO:0055064">
    <property type="term" value="P:chloride ion homeostasis"/>
    <property type="evidence" value="ECO:0007669"/>
    <property type="project" value="TreeGrafter"/>
</dbReference>
<dbReference type="GO" id="GO:0055078">
    <property type="term" value="P:sodium ion homeostasis"/>
    <property type="evidence" value="ECO:0007669"/>
    <property type="project" value="TreeGrafter"/>
</dbReference>
<reference evidence="27 28" key="1">
    <citation type="submission" date="2019-08" db="EMBL/GenBank/DDBJ databases">
        <authorList>
            <person name="Alioto T."/>
            <person name="Alioto T."/>
            <person name="Gomez Garrido J."/>
        </authorList>
    </citation>
    <scope>NUCLEOTIDE SEQUENCE [LARGE SCALE GENOMIC DNA]</scope>
</reference>
<keyword evidence="8" id="KW-0832">Ubl conjugation</keyword>
<dbReference type="PANTHER" id="PTHR11827:SF48">
    <property type="entry name" value="GH09711P"/>
    <property type="match status" value="1"/>
</dbReference>
<dbReference type="GO" id="GO:0005524">
    <property type="term" value="F:ATP binding"/>
    <property type="evidence" value="ECO:0007669"/>
    <property type="project" value="UniProtKB-KW"/>
</dbReference>
<evidence type="ECO:0000256" key="6">
    <source>
        <dbReference type="ARBA" id="ARBA00022741"/>
    </source>
</evidence>
<organism evidence="27 28">
    <name type="scientific">Cinara cedri</name>
    <dbReference type="NCBI Taxonomy" id="506608"/>
    <lineage>
        <taxon>Eukaryota</taxon>
        <taxon>Metazoa</taxon>
        <taxon>Ecdysozoa</taxon>
        <taxon>Arthropoda</taxon>
        <taxon>Hexapoda</taxon>
        <taxon>Insecta</taxon>
        <taxon>Pterygota</taxon>
        <taxon>Neoptera</taxon>
        <taxon>Paraneoptera</taxon>
        <taxon>Hemiptera</taxon>
        <taxon>Sternorrhyncha</taxon>
        <taxon>Aphidomorpha</taxon>
        <taxon>Aphidoidea</taxon>
        <taxon>Aphididae</taxon>
        <taxon>Lachninae</taxon>
        <taxon>Cinara</taxon>
    </lineage>
</organism>
<keyword evidence="9" id="KW-0769">Symport</keyword>
<comment type="subcellular location">
    <subcellularLocation>
        <location evidence="1">Apical cell membrane</location>
        <topology evidence="1">Multi-pass membrane protein</topology>
    </subcellularLocation>
</comment>
<keyword evidence="2" id="KW-0813">Transport</keyword>
<dbReference type="AlphaFoldDB" id="A0A5E4N3P2"/>
<feature type="domain" description="SLC12A transporter C-terminal" evidence="26">
    <location>
        <begin position="682"/>
        <end position="895"/>
    </location>
</feature>
<keyword evidence="6" id="KW-0547">Nucleotide-binding</keyword>
<evidence type="ECO:0000256" key="7">
    <source>
        <dbReference type="ARBA" id="ARBA00022840"/>
    </source>
</evidence>
<evidence type="ECO:0000256" key="12">
    <source>
        <dbReference type="ARBA" id="ARBA00023065"/>
    </source>
</evidence>
<keyword evidence="15" id="KW-0325">Glycoprotein</keyword>
<evidence type="ECO:0000256" key="21">
    <source>
        <dbReference type="ARBA" id="ARBA00073714"/>
    </source>
</evidence>
<accession>A0A5E4N3P2</accession>
<dbReference type="GO" id="GO:1990573">
    <property type="term" value="P:potassium ion import across plasma membrane"/>
    <property type="evidence" value="ECO:0007669"/>
    <property type="project" value="TreeGrafter"/>
</dbReference>
<evidence type="ECO:0000256" key="20">
    <source>
        <dbReference type="ARBA" id="ARBA00063035"/>
    </source>
</evidence>
<gene>
    <name evidence="27" type="ORF">CINCED_3A009201</name>
</gene>
<evidence type="ECO:0000256" key="19">
    <source>
        <dbReference type="ARBA" id="ARBA00056815"/>
    </source>
</evidence>
<feature type="transmembrane region" description="Helical" evidence="24">
    <location>
        <begin position="461"/>
        <end position="479"/>
    </location>
</feature>
<feature type="transmembrane region" description="Helical" evidence="24">
    <location>
        <begin position="75"/>
        <end position="97"/>
    </location>
</feature>
<evidence type="ECO:0000256" key="10">
    <source>
        <dbReference type="ARBA" id="ARBA00022989"/>
    </source>
</evidence>
<keyword evidence="13 24" id="KW-0472">Membrane</keyword>
<evidence type="ECO:0000256" key="16">
    <source>
        <dbReference type="ARBA" id="ARBA00023201"/>
    </source>
</evidence>
<evidence type="ECO:0000256" key="13">
    <source>
        <dbReference type="ARBA" id="ARBA00023136"/>
    </source>
</evidence>
<comment type="catalytic activity">
    <reaction evidence="18">
        <text>chloride(out) + Na(+)(out) = chloride(in) + Na(+)(in)</text>
        <dbReference type="Rhea" id="RHEA:73887"/>
        <dbReference type="ChEBI" id="CHEBI:17996"/>
        <dbReference type="ChEBI" id="CHEBI:29101"/>
    </reaction>
</comment>
<dbReference type="GO" id="GO:0055075">
    <property type="term" value="P:potassium ion homeostasis"/>
    <property type="evidence" value="ECO:0007669"/>
    <property type="project" value="TreeGrafter"/>
</dbReference>
<feature type="transmembrane region" description="Helical" evidence="24">
    <location>
        <begin position="282"/>
        <end position="304"/>
    </location>
</feature>
<comment type="function">
    <text evidence="19">Electroneutral sodium and chloride ion cotransporter, which acts as a key mediator of sodium and chloride reabsorption in kidney distal convoluted tubules. Also acts as a receptor for the pro-inflammatory cytokine IL18, thereby contributing to IL18-induced cytokine production, including IFNG, IL6, IL18 and CCL2. May act either independently of IL18R1, or in a complex with IL18R1.</text>
</comment>
<dbReference type="InterPro" id="IPR004841">
    <property type="entry name" value="AA-permease/SLC12A_dom"/>
</dbReference>
<feature type="transmembrane region" description="Helical" evidence="24">
    <location>
        <begin position="399"/>
        <end position="415"/>
    </location>
</feature>
<evidence type="ECO:0000256" key="18">
    <source>
        <dbReference type="ARBA" id="ARBA00050884"/>
    </source>
</evidence>
<keyword evidence="4" id="KW-0597">Phosphoprotein</keyword>
<evidence type="ECO:0000256" key="4">
    <source>
        <dbReference type="ARBA" id="ARBA00022553"/>
    </source>
</evidence>
<feature type="transmembrane region" description="Helical" evidence="24">
    <location>
        <begin position="421"/>
        <end position="440"/>
    </location>
</feature>
<dbReference type="PANTHER" id="PTHR11827">
    <property type="entry name" value="SOLUTE CARRIER FAMILY 12, CATION COTRANSPORTERS"/>
    <property type="match status" value="1"/>
</dbReference>
<dbReference type="GO" id="GO:0006884">
    <property type="term" value="P:cell volume homeostasis"/>
    <property type="evidence" value="ECO:0007669"/>
    <property type="project" value="TreeGrafter"/>
</dbReference>
<dbReference type="InterPro" id="IPR004842">
    <property type="entry name" value="SLC12A_fam"/>
</dbReference>
<dbReference type="Proteomes" id="UP000325440">
    <property type="component" value="Unassembled WGS sequence"/>
</dbReference>
<evidence type="ECO:0000256" key="8">
    <source>
        <dbReference type="ARBA" id="ARBA00022843"/>
    </source>
</evidence>
<evidence type="ECO:0000256" key="1">
    <source>
        <dbReference type="ARBA" id="ARBA00004424"/>
    </source>
</evidence>
<evidence type="ECO:0000256" key="9">
    <source>
        <dbReference type="ARBA" id="ARBA00022847"/>
    </source>
</evidence>
<evidence type="ECO:0000256" key="2">
    <source>
        <dbReference type="ARBA" id="ARBA00022448"/>
    </source>
</evidence>
<feature type="transmembrane region" description="Helical" evidence="24">
    <location>
        <begin position="118"/>
        <end position="144"/>
    </location>
</feature>
<feature type="transmembrane region" description="Helical" evidence="24">
    <location>
        <begin position="41"/>
        <end position="63"/>
    </location>
</feature>
<comment type="subunit">
    <text evidence="20">Homodimer; adopts a domain-swap conformation at the scissor helices connecting the transmembrane domain and C-terminal domain. Interacts with KLHL3. Interacts with IL18R1; this interaction is increased by IL18 treatment.</text>
</comment>
<evidence type="ECO:0000256" key="15">
    <source>
        <dbReference type="ARBA" id="ARBA00023180"/>
    </source>
</evidence>
<keyword evidence="5 24" id="KW-0812">Transmembrane</keyword>
<keyword evidence="11" id="KW-0915">Sodium</keyword>
<proteinExistence type="predicted"/>
<evidence type="ECO:0000256" key="22">
    <source>
        <dbReference type="ARBA" id="ARBA00076232"/>
    </source>
</evidence>
<evidence type="ECO:0000256" key="17">
    <source>
        <dbReference type="ARBA" id="ARBA00023214"/>
    </source>
</evidence>
<feature type="transmembrane region" description="Helical" evidence="24">
    <location>
        <begin position="164"/>
        <end position="183"/>
    </location>
</feature>
<evidence type="ECO:0000256" key="5">
    <source>
        <dbReference type="ARBA" id="ARBA00022692"/>
    </source>
</evidence>
<feature type="transmembrane region" description="Helical" evidence="24">
    <location>
        <begin position="192"/>
        <end position="210"/>
    </location>
</feature>
<evidence type="ECO:0000256" key="23">
    <source>
        <dbReference type="ARBA" id="ARBA00077939"/>
    </source>
</evidence>
<dbReference type="Gene3D" id="1.20.1740.10">
    <property type="entry name" value="Amino acid/polyamine transporter I"/>
    <property type="match status" value="1"/>
</dbReference>
<keyword evidence="28" id="KW-1185">Reference proteome</keyword>
<keyword evidence="16" id="KW-0739">Sodium transport</keyword>
<dbReference type="Pfam" id="PF00324">
    <property type="entry name" value="AA_permease"/>
    <property type="match status" value="1"/>
</dbReference>